<reference evidence="9" key="1">
    <citation type="journal article" date="2019" name="Int. J. Syst. Evol. Microbiol.">
        <title>The Global Catalogue of Microorganisms (GCM) 10K type strain sequencing project: providing services to taxonomists for standard genome sequencing and annotation.</title>
        <authorList>
            <consortium name="The Broad Institute Genomics Platform"/>
            <consortium name="The Broad Institute Genome Sequencing Center for Infectious Disease"/>
            <person name="Wu L."/>
            <person name="Ma J."/>
        </authorList>
    </citation>
    <scope>NUCLEOTIDE SEQUENCE [LARGE SCALE GENOMIC DNA]</scope>
    <source>
        <strain evidence="9">JCM 19134</strain>
    </source>
</reference>
<keyword evidence="5" id="KW-0378">Hydrolase</keyword>
<evidence type="ECO:0000256" key="1">
    <source>
        <dbReference type="ARBA" id="ARBA00007277"/>
    </source>
</evidence>
<dbReference type="GO" id="GO:0008889">
    <property type="term" value="F:glycerophosphodiester phosphodiesterase activity"/>
    <property type="evidence" value="ECO:0007669"/>
    <property type="project" value="UniProtKB-EC"/>
</dbReference>
<evidence type="ECO:0000313" key="8">
    <source>
        <dbReference type="EMBL" id="GAA4960935.1"/>
    </source>
</evidence>
<dbReference type="GO" id="GO:0006071">
    <property type="term" value="P:glycerol metabolic process"/>
    <property type="evidence" value="ECO:0007669"/>
    <property type="project" value="UniProtKB-KW"/>
</dbReference>
<dbReference type="AlphaFoldDB" id="A0AAV3UAB2"/>
<dbReference type="EMBL" id="BAABLX010000079">
    <property type="protein sequence ID" value="GAA4960935.1"/>
    <property type="molecule type" value="Genomic_DNA"/>
</dbReference>
<sequence>MTNYEEISMRFIKRLGALALVVISVSDCTNANPGSKHYDPVDVGLRPQFLVDGLEDSKLKQRLKACENKKFYKTTFSIGHRGAPLQFPEHTRESYVAAAKMGAGILECDVTFTGDGELVCRHAQCDLHTTTNIISTELNSHCTVPWDHDNPNPGSVKCCASDLTLAEFKTLKGKMDAANGSATSAEAFQDGTASWRTDLYNSRGTLMTHKESIALFRELRVGFTPELKGGDSGANVQIEDVFGSQEAYAQRLIDEYVEAGVPAHRVWPQSFNLDDVLYWNANTDFGDQAVYLDSRPIDPNNAETFVPSMAELYDAGVKIVAPPIPYLLTVTDSGDIVPSLYATTAKQAGLEIITWSLERSDLRNGSRTGTDAEGNPVATYYYGFDINPAAQAIKTDSDQFKALHVLAQDVGVLGVFSDWPATTTYYANCFNVK</sequence>
<gene>
    <name evidence="8" type="ORF">GCM10025791_47960</name>
</gene>
<comment type="catalytic activity">
    <reaction evidence="6">
        <text>a sn-glycero-3-phosphodiester + H2O = an alcohol + sn-glycerol 3-phosphate + H(+)</text>
        <dbReference type="Rhea" id="RHEA:12969"/>
        <dbReference type="ChEBI" id="CHEBI:15377"/>
        <dbReference type="ChEBI" id="CHEBI:15378"/>
        <dbReference type="ChEBI" id="CHEBI:30879"/>
        <dbReference type="ChEBI" id="CHEBI:57597"/>
        <dbReference type="ChEBI" id="CHEBI:83408"/>
        <dbReference type="EC" id="3.1.4.46"/>
    </reaction>
</comment>
<organism evidence="8 9">
    <name type="scientific">Halioxenophilus aromaticivorans</name>
    <dbReference type="NCBI Taxonomy" id="1306992"/>
    <lineage>
        <taxon>Bacteria</taxon>
        <taxon>Pseudomonadati</taxon>
        <taxon>Pseudomonadota</taxon>
        <taxon>Gammaproteobacteria</taxon>
        <taxon>Alteromonadales</taxon>
        <taxon>Alteromonadaceae</taxon>
        <taxon>Halioxenophilus</taxon>
    </lineage>
</organism>
<dbReference type="Pfam" id="PF03009">
    <property type="entry name" value="GDPD"/>
    <property type="match status" value="1"/>
</dbReference>
<dbReference type="Gene3D" id="3.20.20.190">
    <property type="entry name" value="Phosphatidylinositol (PI) phosphodiesterase"/>
    <property type="match status" value="1"/>
</dbReference>
<dbReference type="PROSITE" id="PS51704">
    <property type="entry name" value="GP_PDE"/>
    <property type="match status" value="1"/>
</dbReference>
<accession>A0AAV3UAB2</accession>
<dbReference type="SUPFAM" id="SSF51695">
    <property type="entry name" value="PLC-like phosphodiesterases"/>
    <property type="match status" value="1"/>
</dbReference>
<protein>
    <recommendedName>
        <fullName evidence="2">glycerophosphodiester phosphodiesterase</fullName>
        <ecNumber evidence="2">3.1.4.46</ecNumber>
    </recommendedName>
</protein>
<dbReference type="InterPro" id="IPR017946">
    <property type="entry name" value="PLC-like_Pdiesterase_TIM-brl"/>
</dbReference>
<evidence type="ECO:0000313" key="9">
    <source>
        <dbReference type="Proteomes" id="UP001409585"/>
    </source>
</evidence>
<evidence type="ECO:0000256" key="2">
    <source>
        <dbReference type="ARBA" id="ARBA00012247"/>
    </source>
</evidence>
<keyword evidence="4" id="KW-0319">Glycerol metabolism</keyword>
<dbReference type="EC" id="3.1.4.46" evidence="2"/>
<name>A0AAV3UAB2_9ALTE</name>
<proteinExistence type="inferred from homology"/>
<keyword evidence="3" id="KW-0732">Signal</keyword>
<evidence type="ECO:0000256" key="5">
    <source>
        <dbReference type="ARBA" id="ARBA00022801"/>
    </source>
</evidence>
<evidence type="ECO:0000256" key="4">
    <source>
        <dbReference type="ARBA" id="ARBA00022798"/>
    </source>
</evidence>
<comment type="similarity">
    <text evidence="1">Belongs to the glycerophosphoryl diester phosphodiesterase family.</text>
</comment>
<evidence type="ECO:0000259" key="7">
    <source>
        <dbReference type="PROSITE" id="PS51704"/>
    </source>
</evidence>
<dbReference type="PANTHER" id="PTHR43620:SF7">
    <property type="entry name" value="GLYCEROPHOSPHODIESTER PHOSPHODIESTERASE GDPD5-RELATED"/>
    <property type="match status" value="1"/>
</dbReference>
<comment type="caution">
    <text evidence="8">The sequence shown here is derived from an EMBL/GenBank/DDBJ whole genome shotgun (WGS) entry which is preliminary data.</text>
</comment>
<dbReference type="InterPro" id="IPR030395">
    <property type="entry name" value="GP_PDE_dom"/>
</dbReference>
<keyword evidence="9" id="KW-1185">Reference proteome</keyword>
<evidence type="ECO:0000256" key="3">
    <source>
        <dbReference type="ARBA" id="ARBA00022729"/>
    </source>
</evidence>
<evidence type="ECO:0000256" key="6">
    <source>
        <dbReference type="ARBA" id="ARBA00047512"/>
    </source>
</evidence>
<dbReference type="PANTHER" id="PTHR43620">
    <property type="entry name" value="GLYCEROPHOSPHORYL DIESTER PHOSPHODIESTERASE"/>
    <property type="match status" value="1"/>
</dbReference>
<dbReference type="Proteomes" id="UP001409585">
    <property type="component" value="Unassembled WGS sequence"/>
</dbReference>
<dbReference type="RefSeq" id="WP_345427943.1">
    <property type="nucleotide sequence ID" value="NZ_AP031496.1"/>
</dbReference>
<dbReference type="GO" id="GO:0006629">
    <property type="term" value="P:lipid metabolic process"/>
    <property type="evidence" value="ECO:0007669"/>
    <property type="project" value="InterPro"/>
</dbReference>
<feature type="domain" description="GP-PDE" evidence="7">
    <location>
        <begin position="75"/>
        <end position="404"/>
    </location>
</feature>